<dbReference type="Proteomes" id="UP000724874">
    <property type="component" value="Unassembled WGS sequence"/>
</dbReference>
<dbReference type="Gene3D" id="1.20.930.20">
    <property type="entry name" value="Adaptor protein Cbl, N-terminal domain"/>
    <property type="match status" value="1"/>
</dbReference>
<keyword evidence="3" id="KW-1185">Reference proteome</keyword>
<dbReference type="CDD" id="cd21037">
    <property type="entry name" value="MLKL_NTD"/>
    <property type="match status" value="1"/>
</dbReference>
<comment type="caution">
    <text evidence="2">The sequence shown here is derived from an EMBL/GenBank/DDBJ whole genome shotgun (WGS) entry which is preliminary data.</text>
</comment>
<accession>A0A9P5NRB5</accession>
<evidence type="ECO:0000313" key="2">
    <source>
        <dbReference type="EMBL" id="KAF8905937.1"/>
    </source>
</evidence>
<dbReference type="Pfam" id="PF22215">
    <property type="entry name" value="MLKL_N"/>
    <property type="match status" value="1"/>
</dbReference>
<dbReference type="InterPro" id="IPR054000">
    <property type="entry name" value="MLKL_N"/>
</dbReference>
<name>A0A9P5NRB5_GYMJU</name>
<evidence type="ECO:0000259" key="1">
    <source>
        <dbReference type="Pfam" id="PF22215"/>
    </source>
</evidence>
<proteinExistence type="predicted"/>
<sequence>MNSLPPYPNSPKSGEEMDYHGVHRDVINGVADTLPRQPTRVTSLTDAASNIVDPLVNNGQAIGSALQGAIQVLDSLSDVGRALPFIAPAFVLFKIIINLEKKAQEVDAKCSDLVERITFMLSHLPALQGVEFITPTRQVVDRINETLKDAAALIAAYRKQNRVARRLSLSNRDKFTACAQSVNTCCSDLLMSLQIHQTLQLDILTRAVPIDEEDKAAQTFVDDHGGSIDAVVHDRELVKEFAQQQHLVMDDSVMEQLNANIADSVQQNHARLEGILLENVNSTIAGGLKNLALEFSILEAEQKFVCVQCEKEFTNYTNGPLACSFHRAGYSSEKKHYPCCSTKHPCQFGAHRAKHHCDYPYATFFPRAWGISGYVDTRTEWTSIQDTNFETNQEQSAYIGQLLRWVTHGALLDESTIILVVGKLSYNSPYYFDTFTAKELEDVNQSIRISKRTLIYRTSSDENEFAMAEWVLSISGEITGIRLTAKAATSTDPWVRICPINLSTCTKSGDILNTSQGGLYSYMPASPYVLPETVSFGPILNDKQTRLPRTDFKTTTTQALRVILKSMADPPLQANPNFANNSSDYFVGKVSVFNNNAPGSLNPITISSVSAAYRLVGDPEYAPAKQTKLLDGDYKLPVTIEPRQCWYRGPEEDIKLAVTWWNRAFVARNRPIRIKLIVEDIEGEQCSLVMEYVFMPFKLETRRELDLGFFYFDSQQTFTRNHIRVVDVPVVKFGGLELMKNFVVEIVGSVKLSVKSLKYVVYEALKTGKTEVDLKYGREKDNGLWEWHVYALVDISCRRVYAFKIMMHEGKKVPVKRMGTLGYVLCPDYGDVVNETRPISYATETAKLPPMEPYVAPEYVQDDDLDDFKTPVPLKPATTIDTPTSLLNGVTVLGIPEDLTNRLTSIDTNLARIADAFERLLTVLPAVSANGRAH</sequence>
<dbReference type="GO" id="GO:0007166">
    <property type="term" value="P:cell surface receptor signaling pathway"/>
    <property type="evidence" value="ECO:0007669"/>
    <property type="project" value="InterPro"/>
</dbReference>
<evidence type="ECO:0000313" key="3">
    <source>
        <dbReference type="Proteomes" id="UP000724874"/>
    </source>
</evidence>
<organism evidence="2 3">
    <name type="scientific">Gymnopilus junonius</name>
    <name type="common">Spectacular rustgill mushroom</name>
    <name type="synonym">Gymnopilus spectabilis subsp. junonius</name>
    <dbReference type="NCBI Taxonomy" id="109634"/>
    <lineage>
        <taxon>Eukaryota</taxon>
        <taxon>Fungi</taxon>
        <taxon>Dikarya</taxon>
        <taxon>Basidiomycota</taxon>
        <taxon>Agaricomycotina</taxon>
        <taxon>Agaricomycetes</taxon>
        <taxon>Agaricomycetidae</taxon>
        <taxon>Agaricales</taxon>
        <taxon>Agaricineae</taxon>
        <taxon>Hymenogastraceae</taxon>
        <taxon>Gymnopilus</taxon>
    </lineage>
</organism>
<dbReference type="InterPro" id="IPR059179">
    <property type="entry name" value="MLKL-like_MCAfunc"/>
</dbReference>
<dbReference type="EMBL" id="JADNYJ010000020">
    <property type="protein sequence ID" value="KAF8905937.1"/>
    <property type="molecule type" value="Genomic_DNA"/>
</dbReference>
<dbReference type="OrthoDB" id="61437at2759"/>
<gene>
    <name evidence="2" type="ORF">CPB84DRAFT_1889010</name>
</gene>
<reference evidence="2" key="1">
    <citation type="submission" date="2020-11" db="EMBL/GenBank/DDBJ databases">
        <authorList>
            <consortium name="DOE Joint Genome Institute"/>
            <person name="Ahrendt S."/>
            <person name="Riley R."/>
            <person name="Andreopoulos W."/>
            <person name="LaButti K."/>
            <person name="Pangilinan J."/>
            <person name="Ruiz-duenas F.J."/>
            <person name="Barrasa J.M."/>
            <person name="Sanchez-Garcia M."/>
            <person name="Camarero S."/>
            <person name="Miyauchi S."/>
            <person name="Serrano A."/>
            <person name="Linde D."/>
            <person name="Babiker R."/>
            <person name="Drula E."/>
            <person name="Ayuso-Fernandez I."/>
            <person name="Pacheco R."/>
            <person name="Padilla G."/>
            <person name="Ferreira P."/>
            <person name="Barriuso J."/>
            <person name="Kellner H."/>
            <person name="Castanera R."/>
            <person name="Alfaro M."/>
            <person name="Ramirez L."/>
            <person name="Pisabarro A.G."/>
            <person name="Kuo A."/>
            <person name="Tritt A."/>
            <person name="Lipzen A."/>
            <person name="He G."/>
            <person name="Yan M."/>
            <person name="Ng V."/>
            <person name="Cullen D."/>
            <person name="Martin F."/>
            <person name="Rosso M.-N."/>
            <person name="Henrissat B."/>
            <person name="Hibbett D."/>
            <person name="Martinez A.T."/>
            <person name="Grigoriev I.V."/>
        </authorList>
    </citation>
    <scope>NUCLEOTIDE SEQUENCE</scope>
    <source>
        <strain evidence="2">AH 44721</strain>
    </source>
</reference>
<dbReference type="InterPro" id="IPR036537">
    <property type="entry name" value="Adaptor_Cbl_N_dom_sf"/>
</dbReference>
<dbReference type="AlphaFoldDB" id="A0A9P5NRB5"/>
<feature type="domain" description="Mixed lineage kinase" evidence="1">
    <location>
        <begin position="101"/>
        <end position="216"/>
    </location>
</feature>
<protein>
    <recommendedName>
        <fullName evidence="1">Mixed lineage kinase domain-containing protein</fullName>
    </recommendedName>
</protein>